<feature type="compositionally biased region" description="Basic and acidic residues" evidence="1">
    <location>
        <begin position="76"/>
        <end position="99"/>
    </location>
</feature>
<proteinExistence type="predicted"/>
<evidence type="ECO:0000313" key="3">
    <source>
        <dbReference type="EMBL" id="KAK9995925.1"/>
    </source>
</evidence>
<feature type="transmembrane region" description="Helical" evidence="2">
    <location>
        <begin position="32"/>
        <end position="50"/>
    </location>
</feature>
<sequence>MSSNSIGLNEKLITQRLNMKSPIMFPATMTEMLTTMGSTLASFMFVWAIIRQYCPYELRRFFEKYSQKITEKEEAAKKEKEAKEDAAEKEEAVKKENAARKIAGIKENGPTKEDAFQSQVGKEIENVLS</sequence>
<evidence type="ECO:0000256" key="2">
    <source>
        <dbReference type="SAM" id="Phobius"/>
    </source>
</evidence>
<name>A0AAW2CHP9_9ROSI</name>
<reference evidence="3 4" key="1">
    <citation type="submission" date="2024-01" db="EMBL/GenBank/DDBJ databases">
        <title>A telomere-to-telomere, gap-free genome of sweet tea (Lithocarpus litseifolius).</title>
        <authorList>
            <person name="Zhou J."/>
        </authorList>
    </citation>
    <scope>NUCLEOTIDE SEQUENCE [LARGE SCALE GENOMIC DNA]</scope>
    <source>
        <strain evidence="3">Zhou-2022a</strain>
        <tissue evidence="3">Leaf</tissue>
    </source>
</reference>
<keyword evidence="4" id="KW-1185">Reference proteome</keyword>
<accession>A0AAW2CHP9</accession>
<keyword evidence="2" id="KW-0812">Transmembrane</keyword>
<feature type="region of interest" description="Disordered" evidence="1">
    <location>
        <begin position="76"/>
        <end position="129"/>
    </location>
</feature>
<keyword evidence="2" id="KW-1133">Transmembrane helix</keyword>
<comment type="caution">
    <text evidence="3">The sequence shown here is derived from an EMBL/GenBank/DDBJ whole genome shotgun (WGS) entry which is preliminary data.</text>
</comment>
<dbReference type="AlphaFoldDB" id="A0AAW2CHP9"/>
<protein>
    <submittedName>
        <fullName evidence="3">Uncharacterized protein</fullName>
    </submittedName>
</protein>
<keyword evidence="2" id="KW-0472">Membrane</keyword>
<evidence type="ECO:0000256" key="1">
    <source>
        <dbReference type="SAM" id="MobiDB-lite"/>
    </source>
</evidence>
<dbReference type="Proteomes" id="UP001459277">
    <property type="component" value="Unassembled WGS sequence"/>
</dbReference>
<organism evidence="3 4">
    <name type="scientific">Lithocarpus litseifolius</name>
    <dbReference type="NCBI Taxonomy" id="425828"/>
    <lineage>
        <taxon>Eukaryota</taxon>
        <taxon>Viridiplantae</taxon>
        <taxon>Streptophyta</taxon>
        <taxon>Embryophyta</taxon>
        <taxon>Tracheophyta</taxon>
        <taxon>Spermatophyta</taxon>
        <taxon>Magnoliopsida</taxon>
        <taxon>eudicotyledons</taxon>
        <taxon>Gunneridae</taxon>
        <taxon>Pentapetalae</taxon>
        <taxon>rosids</taxon>
        <taxon>fabids</taxon>
        <taxon>Fagales</taxon>
        <taxon>Fagaceae</taxon>
        <taxon>Lithocarpus</taxon>
    </lineage>
</organism>
<gene>
    <name evidence="3" type="ORF">SO802_020611</name>
</gene>
<evidence type="ECO:0000313" key="4">
    <source>
        <dbReference type="Proteomes" id="UP001459277"/>
    </source>
</evidence>
<dbReference type="EMBL" id="JAZDWU010000007">
    <property type="protein sequence ID" value="KAK9995925.1"/>
    <property type="molecule type" value="Genomic_DNA"/>
</dbReference>